<evidence type="ECO:0000313" key="3">
    <source>
        <dbReference type="EMBL" id="GGY01771.1"/>
    </source>
</evidence>
<feature type="transmembrane region" description="Helical" evidence="1">
    <location>
        <begin position="28"/>
        <end position="49"/>
    </location>
</feature>
<feature type="domain" description="Pyrrolo-quinoline quinone repeat" evidence="2">
    <location>
        <begin position="176"/>
        <end position="375"/>
    </location>
</feature>
<evidence type="ECO:0000259" key="2">
    <source>
        <dbReference type="Pfam" id="PF13360"/>
    </source>
</evidence>
<keyword evidence="4" id="KW-1185">Reference proteome</keyword>
<name>A0A918NWD7_9ACTN</name>
<dbReference type="InterPro" id="IPR002372">
    <property type="entry name" value="PQQ_rpt_dom"/>
</dbReference>
<dbReference type="Pfam" id="PF13360">
    <property type="entry name" value="PQQ_2"/>
    <property type="match status" value="1"/>
</dbReference>
<keyword evidence="1" id="KW-0812">Transmembrane</keyword>
<comment type="caution">
    <text evidence="3">The sequence shown here is derived from an EMBL/GenBank/DDBJ whole genome shotgun (WGS) entry which is preliminary data.</text>
</comment>
<dbReference type="InterPro" id="IPR015943">
    <property type="entry name" value="WD40/YVTN_repeat-like_dom_sf"/>
</dbReference>
<accession>A0A918NWD7</accession>
<gene>
    <name evidence="3" type="ORF">GCM10010358_64700</name>
</gene>
<dbReference type="AlphaFoldDB" id="A0A918NWD7"/>
<dbReference type="InterPro" id="IPR011047">
    <property type="entry name" value="Quinoprotein_ADH-like_sf"/>
</dbReference>
<organism evidence="3 4">
    <name type="scientific">Streptomyces minutiscleroticus</name>
    <dbReference type="NCBI Taxonomy" id="68238"/>
    <lineage>
        <taxon>Bacteria</taxon>
        <taxon>Bacillati</taxon>
        <taxon>Actinomycetota</taxon>
        <taxon>Actinomycetes</taxon>
        <taxon>Kitasatosporales</taxon>
        <taxon>Streptomycetaceae</taxon>
        <taxon>Streptomyces</taxon>
    </lineage>
</organism>
<protein>
    <recommendedName>
        <fullName evidence="2">Pyrrolo-quinoline quinone repeat domain-containing protein</fullName>
    </recommendedName>
</protein>
<dbReference type="Proteomes" id="UP000619244">
    <property type="component" value="Unassembled WGS sequence"/>
</dbReference>
<proteinExistence type="predicted"/>
<reference evidence="3" key="1">
    <citation type="journal article" date="2014" name="Int. J. Syst. Evol. Microbiol.">
        <title>Complete genome sequence of Corynebacterium casei LMG S-19264T (=DSM 44701T), isolated from a smear-ripened cheese.</title>
        <authorList>
            <consortium name="US DOE Joint Genome Institute (JGI-PGF)"/>
            <person name="Walter F."/>
            <person name="Albersmeier A."/>
            <person name="Kalinowski J."/>
            <person name="Ruckert C."/>
        </authorList>
    </citation>
    <scope>NUCLEOTIDE SEQUENCE</scope>
    <source>
        <strain evidence="3">JCM 4790</strain>
    </source>
</reference>
<evidence type="ECO:0000256" key="1">
    <source>
        <dbReference type="SAM" id="Phobius"/>
    </source>
</evidence>
<reference evidence="3" key="2">
    <citation type="submission" date="2020-09" db="EMBL/GenBank/DDBJ databases">
        <authorList>
            <person name="Sun Q."/>
            <person name="Ohkuma M."/>
        </authorList>
    </citation>
    <scope>NUCLEOTIDE SEQUENCE</scope>
    <source>
        <strain evidence="3">JCM 4790</strain>
    </source>
</reference>
<dbReference type="SUPFAM" id="SSF50998">
    <property type="entry name" value="Quinoprotein alcohol dehydrogenase-like"/>
    <property type="match status" value="1"/>
</dbReference>
<dbReference type="EMBL" id="BMVU01000046">
    <property type="protein sequence ID" value="GGY01771.1"/>
    <property type="molecule type" value="Genomic_DNA"/>
</dbReference>
<keyword evidence="1" id="KW-1133">Transmembrane helix</keyword>
<sequence length="509" mass="54506">MSFGPPPSMYTQSALAADGRQRNHRKKVLFLVVGALLAVLLGGGAWLFLPASGDSDGTSDKSAAAAQGRLDVRETVERRPANVAGAMAFRFSVDDMSPGERYEMPGMWATDKILAKGINRTLVGFRIGTDAAVGDEEWNLRLSGPLCGVTRRVTVENRTAVLFKEDDAQGALCDRLAFVDLDTGEKLWETGLPTSGLGTVSDPAEYQRTPSVTLTRATVVVTWGGGSDAYDMDRGKRLWRSTAGECAHMGAAGGRALLVRLECRDAGAGPGSSDALTYKVRELDPRSGGTRWTYSVARHVKDVRLVSADPAVLATSAGDAEVTELISLDGRGGHRATIALRSGQYLGECTDETDRLSVEDCPTIVVGAGQVFLRSKETGDPHTANWIVGFDLATGKTVKKFESGQDQLLYPLRMSGDRLLALRESGDHISPMGLVALDPDTGEETPYLYFDLPVEGWTLTDMQESDVLVQDGRLFFGVKAATGPDKGKSWQWLVLGVESAARSAGSAAR</sequence>
<dbReference type="Gene3D" id="2.130.10.10">
    <property type="entry name" value="YVTN repeat-like/Quinoprotein amine dehydrogenase"/>
    <property type="match status" value="2"/>
</dbReference>
<keyword evidence="1" id="KW-0472">Membrane</keyword>
<evidence type="ECO:0000313" key="4">
    <source>
        <dbReference type="Proteomes" id="UP000619244"/>
    </source>
</evidence>